<sequence length="523" mass="59301">MESAIHILPDDLLLNIFSVNADMNRRILITERYFTPLNMTRLSSQVCKHWRHLILGCPTLWAGILNLNDLISGSDTWANEILSRTKEAMLNVRVVLRENTQAVSSFFFKILDEEWPRIQHLVASVDAYGDYNDDRWLSLHRPTENLRSISLSFPLQPPEPLRSTTNILFSDRAPSLRSLGIYCLDFQLPAPWFSQLSTLYLEGHFEPDGLMESLSAMPLLEILDIFNTHRGHPKSRWPTTFRPHLKALAMTGCLAASLMVLDHIMPPPGCGLDFSNCHSLIATEPDLTTISRVLPRYCEGYFKKYDPHAIELTLDSTQFIFGNRIEFVNRRHMPRFEVRIDHTYGFSSMSSLFKSFLGCPFSKVSLLSLNTEEDLTSLLSDPIFSAFISMLSSLDYLMATPAGLNYLLLNQNPAENGMTLLPSLKTVRITSLDVYPEFSAAQVTQFLLWLKSAGRSIQALIIGHQVDLTDHEFDFSPLEQFSGLRVAWTEKSHPTSLEREYICGSGTPERLDFRAAKMNAGLS</sequence>
<dbReference type="Proteomes" id="UP000053424">
    <property type="component" value="Unassembled WGS sequence"/>
</dbReference>
<evidence type="ECO:0000313" key="1">
    <source>
        <dbReference type="EMBL" id="KIM42070.1"/>
    </source>
</evidence>
<dbReference type="HOGENOM" id="CLU_030662_0_0_1"/>
<reference evidence="1 2" key="1">
    <citation type="submission" date="2014-04" db="EMBL/GenBank/DDBJ databases">
        <authorList>
            <consortium name="DOE Joint Genome Institute"/>
            <person name="Kuo A."/>
            <person name="Gay G."/>
            <person name="Dore J."/>
            <person name="Kohler A."/>
            <person name="Nagy L.G."/>
            <person name="Floudas D."/>
            <person name="Copeland A."/>
            <person name="Barry K.W."/>
            <person name="Cichocki N."/>
            <person name="Veneault-Fourrey C."/>
            <person name="LaButti K."/>
            <person name="Lindquist E.A."/>
            <person name="Lipzen A."/>
            <person name="Lundell T."/>
            <person name="Morin E."/>
            <person name="Murat C."/>
            <person name="Sun H."/>
            <person name="Tunlid A."/>
            <person name="Henrissat B."/>
            <person name="Grigoriev I.V."/>
            <person name="Hibbett D.S."/>
            <person name="Martin F."/>
            <person name="Nordberg H.P."/>
            <person name="Cantor M.N."/>
            <person name="Hua S.X."/>
        </authorList>
    </citation>
    <scope>NUCLEOTIDE SEQUENCE [LARGE SCALE GENOMIC DNA]</scope>
    <source>
        <strain evidence="2">h7</strain>
    </source>
</reference>
<evidence type="ECO:0000313" key="2">
    <source>
        <dbReference type="Proteomes" id="UP000053424"/>
    </source>
</evidence>
<accession>A0A0C3BZP9</accession>
<gene>
    <name evidence="1" type="ORF">M413DRAFT_143832</name>
</gene>
<dbReference type="AlphaFoldDB" id="A0A0C3BZP9"/>
<reference evidence="2" key="2">
    <citation type="submission" date="2015-01" db="EMBL/GenBank/DDBJ databases">
        <title>Evolutionary Origins and Diversification of the Mycorrhizal Mutualists.</title>
        <authorList>
            <consortium name="DOE Joint Genome Institute"/>
            <consortium name="Mycorrhizal Genomics Consortium"/>
            <person name="Kohler A."/>
            <person name="Kuo A."/>
            <person name="Nagy L.G."/>
            <person name="Floudas D."/>
            <person name="Copeland A."/>
            <person name="Barry K.W."/>
            <person name="Cichocki N."/>
            <person name="Veneault-Fourrey C."/>
            <person name="LaButti K."/>
            <person name="Lindquist E.A."/>
            <person name="Lipzen A."/>
            <person name="Lundell T."/>
            <person name="Morin E."/>
            <person name="Murat C."/>
            <person name="Riley R."/>
            <person name="Ohm R."/>
            <person name="Sun H."/>
            <person name="Tunlid A."/>
            <person name="Henrissat B."/>
            <person name="Grigoriev I.V."/>
            <person name="Hibbett D.S."/>
            <person name="Martin F."/>
        </authorList>
    </citation>
    <scope>NUCLEOTIDE SEQUENCE [LARGE SCALE GENOMIC DNA]</scope>
    <source>
        <strain evidence="2">h7</strain>
    </source>
</reference>
<name>A0A0C3BZP9_HEBCY</name>
<keyword evidence="2" id="KW-1185">Reference proteome</keyword>
<dbReference type="Gene3D" id="1.20.1280.50">
    <property type="match status" value="1"/>
</dbReference>
<protein>
    <submittedName>
        <fullName evidence="1">Uncharacterized protein</fullName>
    </submittedName>
</protein>
<dbReference type="EMBL" id="KN831779">
    <property type="protein sequence ID" value="KIM42070.1"/>
    <property type="molecule type" value="Genomic_DNA"/>
</dbReference>
<organism evidence="1 2">
    <name type="scientific">Hebeloma cylindrosporum</name>
    <dbReference type="NCBI Taxonomy" id="76867"/>
    <lineage>
        <taxon>Eukaryota</taxon>
        <taxon>Fungi</taxon>
        <taxon>Dikarya</taxon>
        <taxon>Basidiomycota</taxon>
        <taxon>Agaricomycotina</taxon>
        <taxon>Agaricomycetes</taxon>
        <taxon>Agaricomycetidae</taxon>
        <taxon>Agaricales</taxon>
        <taxon>Agaricineae</taxon>
        <taxon>Hymenogastraceae</taxon>
        <taxon>Hebeloma</taxon>
    </lineage>
</organism>
<proteinExistence type="predicted"/>
<dbReference type="OrthoDB" id="3045590at2759"/>